<evidence type="ECO:0000256" key="3">
    <source>
        <dbReference type="ARBA" id="ARBA00022679"/>
    </source>
</evidence>
<dbReference type="Pfam" id="PF00535">
    <property type="entry name" value="Glycos_transf_2"/>
    <property type="match status" value="1"/>
</dbReference>
<keyword evidence="6" id="KW-1185">Reference proteome</keyword>
<dbReference type="InterPro" id="IPR001173">
    <property type="entry name" value="Glyco_trans_2-like"/>
</dbReference>
<dbReference type="Gene3D" id="3.90.550.10">
    <property type="entry name" value="Spore Coat Polysaccharide Biosynthesis Protein SpsA, Chain A"/>
    <property type="match status" value="1"/>
</dbReference>
<evidence type="ECO:0000259" key="4">
    <source>
        <dbReference type="Pfam" id="PF00535"/>
    </source>
</evidence>
<dbReference type="PANTHER" id="PTHR43630">
    <property type="entry name" value="POLY-BETA-1,6-N-ACETYL-D-GLUCOSAMINE SYNTHASE"/>
    <property type="match status" value="1"/>
</dbReference>
<accession>A0ABT1N0S4</accession>
<gene>
    <name evidence="5" type="ORF">NHN17_09755</name>
</gene>
<dbReference type="Proteomes" id="UP001524460">
    <property type="component" value="Unassembled WGS sequence"/>
</dbReference>
<comment type="similarity">
    <text evidence="1">Belongs to the glycosyltransferase 2 family.</text>
</comment>
<sequence>MTNNLKSKVTVIIPVKNEQDKLLECIKSISKHNTVSVNFIVVDDNSTDDTVKNAQALFDSGIDGNIYVNDGSEGHGAGASRNLGLQHIKSEPEYVLFFDADDTMPEGALDKVVEAADINECDVAIAKYDYITHNNKLASMGMTGQDRNIWQGIMTNKDTISFDIKRHGYFLETVNYPWNKLLRYTFIKKIGLYFSTTPVNNDVFAHWQCLMYSEKITLVNTSICYHFVVRGNDQITNVADTRRLVVFQVLNEVEALILSEQHLTDSYYHYFLRFKIKLLKWVEGFINPDIMAEFNQLLTESYVNFNFERLIAVSEHMPGIAADAAFFKLGKKL</sequence>
<comment type="caution">
    <text evidence="5">The sequence shown here is derived from an EMBL/GenBank/DDBJ whole genome shotgun (WGS) entry which is preliminary data.</text>
</comment>
<proteinExistence type="inferred from homology"/>
<dbReference type="RefSeq" id="WP_255042205.1">
    <property type="nucleotide sequence ID" value="NZ_JANEYT010000017.1"/>
</dbReference>
<evidence type="ECO:0000313" key="6">
    <source>
        <dbReference type="Proteomes" id="UP001524460"/>
    </source>
</evidence>
<keyword evidence="3" id="KW-0808">Transferase</keyword>
<keyword evidence="2" id="KW-0328">Glycosyltransferase</keyword>
<evidence type="ECO:0000256" key="2">
    <source>
        <dbReference type="ARBA" id="ARBA00022676"/>
    </source>
</evidence>
<dbReference type="EMBL" id="JANEYT010000017">
    <property type="protein sequence ID" value="MCQ1058341.1"/>
    <property type="molecule type" value="Genomic_DNA"/>
</dbReference>
<evidence type="ECO:0000313" key="5">
    <source>
        <dbReference type="EMBL" id="MCQ1058341.1"/>
    </source>
</evidence>
<dbReference type="PANTHER" id="PTHR43630:SF1">
    <property type="entry name" value="POLY-BETA-1,6-N-ACETYL-D-GLUCOSAMINE SYNTHASE"/>
    <property type="match status" value="1"/>
</dbReference>
<dbReference type="SUPFAM" id="SSF53448">
    <property type="entry name" value="Nucleotide-diphospho-sugar transferases"/>
    <property type="match status" value="1"/>
</dbReference>
<feature type="domain" description="Glycosyltransferase 2-like" evidence="4">
    <location>
        <begin position="10"/>
        <end position="190"/>
    </location>
</feature>
<reference evidence="5 6" key="1">
    <citation type="submission" date="2022-07" db="EMBL/GenBank/DDBJ databases">
        <title>Photobacterium pectinilyticum sp. nov., a marine bacterium isolated from surface seawater of Qingdao offshore.</title>
        <authorList>
            <person name="Wang X."/>
        </authorList>
    </citation>
    <scope>NUCLEOTIDE SEQUENCE [LARGE SCALE GENOMIC DNA]</scope>
    <source>
        <strain evidence="5 6">ZSDE20</strain>
    </source>
</reference>
<dbReference type="CDD" id="cd00761">
    <property type="entry name" value="Glyco_tranf_GTA_type"/>
    <property type="match status" value="1"/>
</dbReference>
<protein>
    <submittedName>
        <fullName evidence="5">Glycosyltransferase</fullName>
    </submittedName>
</protein>
<organism evidence="5 6">
    <name type="scientific">Photobacterium pectinilyticum</name>
    <dbReference type="NCBI Taxonomy" id="2906793"/>
    <lineage>
        <taxon>Bacteria</taxon>
        <taxon>Pseudomonadati</taxon>
        <taxon>Pseudomonadota</taxon>
        <taxon>Gammaproteobacteria</taxon>
        <taxon>Vibrionales</taxon>
        <taxon>Vibrionaceae</taxon>
        <taxon>Photobacterium</taxon>
    </lineage>
</organism>
<evidence type="ECO:0000256" key="1">
    <source>
        <dbReference type="ARBA" id="ARBA00006739"/>
    </source>
</evidence>
<dbReference type="InterPro" id="IPR029044">
    <property type="entry name" value="Nucleotide-diphossugar_trans"/>
</dbReference>
<name>A0ABT1N0S4_9GAMM</name>